<keyword evidence="10" id="KW-1185">Reference proteome</keyword>
<evidence type="ECO:0000256" key="7">
    <source>
        <dbReference type="RuleBase" id="RU000481"/>
    </source>
</evidence>
<keyword evidence="5 7" id="KW-0808">Transferase</keyword>
<evidence type="ECO:0000256" key="4">
    <source>
        <dbReference type="ARBA" id="ARBA00022576"/>
    </source>
</evidence>
<evidence type="ECO:0000313" key="10">
    <source>
        <dbReference type="Proteomes" id="UP001165648"/>
    </source>
</evidence>
<dbReference type="InterPro" id="IPR015422">
    <property type="entry name" value="PyrdxlP-dep_Trfase_small"/>
</dbReference>
<evidence type="ECO:0000256" key="3">
    <source>
        <dbReference type="ARBA" id="ARBA00011738"/>
    </source>
</evidence>
<evidence type="ECO:0000256" key="6">
    <source>
        <dbReference type="ARBA" id="ARBA00022898"/>
    </source>
</evidence>
<dbReference type="EMBL" id="JANIDW010000002">
    <property type="protein sequence ID" value="MCX5614719.1"/>
    <property type="molecule type" value="Genomic_DNA"/>
</dbReference>
<dbReference type="InterPro" id="IPR004838">
    <property type="entry name" value="NHTrfase_class1_PyrdxlP-BS"/>
</dbReference>
<name>A0ABT3W8J6_9PROT</name>
<comment type="similarity">
    <text evidence="2 7">Belongs to the class-I pyridoxal-phosphate-dependent aminotransferase family.</text>
</comment>
<dbReference type="Pfam" id="PF00155">
    <property type="entry name" value="Aminotran_1_2"/>
    <property type="match status" value="1"/>
</dbReference>
<dbReference type="GO" id="GO:0008483">
    <property type="term" value="F:transaminase activity"/>
    <property type="evidence" value="ECO:0007669"/>
    <property type="project" value="UniProtKB-KW"/>
</dbReference>
<dbReference type="PROSITE" id="PS00105">
    <property type="entry name" value="AA_TRANSFER_CLASS_1"/>
    <property type="match status" value="1"/>
</dbReference>
<keyword evidence="6" id="KW-0663">Pyridoxal phosphate</keyword>
<feature type="domain" description="Aminotransferase class I/classII large" evidence="8">
    <location>
        <begin position="27"/>
        <end position="393"/>
    </location>
</feature>
<dbReference type="Proteomes" id="UP001165648">
    <property type="component" value="Unassembled WGS sequence"/>
</dbReference>
<evidence type="ECO:0000256" key="1">
    <source>
        <dbReference type="ARBA" id="ARBA00001933"/>
    </source>
</evidence>
<dbReference type="PANTHER" id="PTHR11879">
    <property type="entry name" value="ASPARTATE AMINOTRANSFERASE"/>
    <property type="match status" value="1"/>
</dbReference>
<dbReference type="PRINTS" id="PR00799">
    <property type="entry name" value="TRANSAMINASE"/>
</dbReference>
<evidence type="ECO:0000313" key="9">
    <source>
        <dbReference type="EMBL" id="MCX5614719.1"/>
    </source>
</evidence>
<organism evidence="9 10">
    <name type="scientific">Bombella saccharophila</name>
    <dbReference type="NCBI Taxonomy" id="2967338"/>
    <lineage>
        <taxon>Bacteria</taxon>
        <taxon>Pseudomonadati</taxon>
        <taxon>Pseudomonadota</taxon>
        <taxon>Alphaproteobacteria</taxon>
        <taxon>Acetobacterales</taxon>
        <taxon>Acetobacteraceae</taxon>
        <taxon>Bombella</taxon>
    </lineage>
</organism>
<dbReference type="EC" id="2.6.1.-" evidence="7"/>
<comment type="subunit">
    <text evidence="3">Homodimer.</text>
</comment>
<evidence type="ECO:0000256" key="5">
    <source>
        <dbReference type="ARBA" id="ARBA00022679"/>
    </source>
</evidence>
<evidence type="ECO:0000256" key="2">
    <source>
        <dbReference type="ARBA" id="ARBA00007441"/>
    </source>
</evidence>
<proteinExistence type="inferred from homology"/>
<dbReference type="PANTHER" id="PTHR11879:SF37">
    <property type="entry name" value="AROMATIC-AMINO-ACID AMINOTRANSFERASE"/>
    <property type="match status" value="1"/>
</dbReference>
<evidence type="ECO:0000259" key="8">
    <source>
        <dbReference type="Pfam" id="PF00155"/>
    </source>
</evidence>
<dbReference type="RefSeq" id="WP_266106759.1">
    <property type="nucleotide sequence ID" value="NZ_JANIDW010000002.1"/>
</dbReference>
<dbReference type="InterPro" id="IPR015424">
    <property type="entry name" value="PyrdxlP-dep_Trfase"/>
</dbReference>
<gene>
    <name evidence="9" type="ORF">NQF64_05615</name>
</gene>
<dbReference type="Gene3D" id="3.40.640.10">
    <property type="entry name" value="Type I PLP-dependent aspartate aminotransferase-like (Major domain)"/>
    <property type="match status" value="1"/>
</dbReference>
<dbReference type="CDD" id="cd00609">
    <property type="entry name" value="AAT_like"/>
    <property type="match status" value="1"/>
</dbReference>
<accession>A0ABT3W8J6</accession>
<reference evidence="9 10" key="1">
    <citation type="submission" date="2022-07" db="EMBL/GenBank/DDBJ databases">
        <title>Bombella genomes.</title>
        <authorList>
            <person name="Harer L."/>
            <person name="Styblova S."/>
            <person name="Ehrmann M."/>
        </authorList>
    </citation>
    <scope>NUCLEOTIDE SEQUENCE [LARGE SCALE GENOMIC DNA]</scope>
    <source>
        <strain evidence="9 10">TMW 2.2558</strain>
    </source>
</reference>
<sequence length="401" mass="44583">MFHSVEQSPGDPILSLVEDFKRDKRAEKVNLSIGLYYDEAGQVPQLACIRKAYERLANTWDKPELYLPMEGLASYRQAVQHMLFGEESEAVKAGRIATVQTLGGSGALKIGADFLHRYFPQADLWVSRPTWENHIAIFAGAGFTTHEYPYFDPKTGGVDFEAMCACIRQIPAGDVVLLHPCCHNPTGADLSEAQWDALIPLLKERRLVPFLDLAYQGLGSTLEADVYAARAMVKAGMTFLLSNSFSKVFSLYGDRIGALSVVCQDKETAERVLSQLKVTVRRNYSSPPVRGAQLVNIVLNDKELARLWREEVAAMGARIRTMRQSLHTQLSARLPGQDFQYLLAQRGMFSMMKLTPAQADRLREEYGVYILRSGRVCMAGLNEQNLPPVVNALAAVFSTSA</sequence>
<dbReference type="InterPro" id="IPR015421">
    <property type="entry name" value="PyrdxlP-dep_Trfase_major"/>
</dbReference>
<protein>
    <recommendedName>
        <fullName evidence="7">Aminotransferase</fullName>
        <ecNumber evidence="7">2.6.1.-</ecNumber>
    </recommendedName>
</protein>
<dbReference type="InterPro" id="IPR000796">
    <property type="entry name" value="Asp_trans"/>
</dbReference>
<comment type="caution">
    <text evidence="9">The sequence shown here is derived from an EMBL/GenBank/DDBJ whole genome shotgun (WGS) entry which is preliminary data.</text>
</comment>
<dbReference type="InterPro" id="IPR004839">
    <property type="entry name" value="Aminotransferase_I/II_large"/>
</dbReference>
<dbReference type="NCBIfam" id="NF006719">
    <property type="entry name" value="PRK09257.1"/>
    <property type="match status" value="1"/>
</dbReference>
<keyword evidence="4 7" id="KW-0032">Aminotransferase</keyword>
<dbReference type="Gene3D" id="3.90.1150.10">
    <property type="entry name" value="Aspartate Aminotransferase, domain 1"/>
    <property type="match status" value="1"/>
</dbReference>
<dbReference type="SUPFAM" id="SSF53383">
    <property type="entry name" value="PLP-dependent transferases"/>
    <property type="match status" value="1"/>
</dbReference>
<comment type="cofactor">
    <cofactor evidence="1 7">
        <name>pyridoxal 5'-phosphate</name>
        <dbReference type="ChEBI" id="CHEBI:597326"/>
    </cofactor>
</comment>